<evidence type="ECO:0000313" key="2">
    <source>
        <dbReference type="Proteomes" id="UP000282613"/>
    </source>
</evidence>
<dbReference type="EMBL" id="UYRS01019015">
    <property type="protein sequence ID" value="VDK42118.1"/>
    <property type="molecule type" value="Genomic_DNA"/>
</dbReference>
<sequence>MTFMFLRIESHRAIENTSLRVGMRDSFAQKPDLLLETDRLSVNNLLNTLNVTDCMRGFCPELTIVDSRANFHRAARRRSEQR</sequence>
<evidence type="ECO:0000313" key="1">
    <source>
        <dbReference type="EMBL" id="VDK42118.1"/>
    </source>
</evidence>
<name>A0A0R3WED6_TAEAS</name>
<gene>
    <name evidence="1" type="ORF">TASK_LOCUS9173</name>
</gene>
<dbReference type="WBParaSite" id="TASK_0000917201-mRNA-1">
    <property type="protein sequence ID" value="TASK_0000917201-mRNA-1"/>
    <property type="gene ID" value="TASK_0000917201"/>
</dbReference>
<evidence type="ECO:0000313" key="3">
    <source>
        <dbReference type="WBParaSite" id="TASK_0000917201-mRNA-1"/>
    </source>
</evidence>
<dbReference type="Proteomes" id="UP000282613">
    <property type="component" value="Unassembled WGS sequence"/>
</dbReference>
<reference evidence="3" key="1">
    <citation type="submission" date="2017-02" db="UniProtKB">
        <authorList>
            <consortium name="WormBaseParasite"/>
        </authorList>
    </citation>
    <scope>IDENTIFICATION</scope>
</reference>
<keyword evidence="2" id="KW-1185">Reference proteome</keyword>
<protein>
    <submittedName>
        <fullName evidence="3">Response regulator</fullName>
    </submittedName>
</protein>
<reference evidence="1 2" key="2">
    <citation type="submission" date="2018-11" db="EMBL/GenBank/DDBJ databases">
        <authorList>
            <consortium name="Pathogen Informatics"/>
        </authorList>
    </citation>
    <scope>NUCLEOTIDE SEQUENCE [LARGE SCALE GENOMIC DNA]</scope>
</reference>
<accession>A0A0R3WED6</accession>
<dbReference type="AlphaFoldDB" id="A0A0R3WED6"/>
<proteinExistence type="predicted"/>
<organism evidence="3">
    <name type="scientific">Taenia asiatica</name>
    <name type="common">Asian tapeworm</name>
    <dbReference type="NCBI Taxonomy" id="60517"/>
    <lineage>
        <taxon>Eukaryota</taxon>
        <taxon>Metazoa</taxon>
        <taxon>Spiralia</taxon>
        <taxon>Lophotrochozoa</taxon>
        <taxon>Platyhelminthes</taxon>
        <taxon>Cestoda</taxon>
        <taxon>Eucestoda</taxon>
        <taxon>Cyclophyllidea</taxon>
        <taxon>Taeniidae</taxon>
        <taxon>Taenia</taxon>
    </lineage>
</organism>